<dbReference type="InterPro" id="IPR011990">
    <property type="entry name" value="TPR-like_helical_dom_sf"/>
</dbReference>
<reference evidence="3" key="2">
    <citation type="submission" date="2019-07" db="EMBL/GenBank/DDBJ databases">
        <authorList>
            <person name="Seetharam A."/>
            <person name="Woodhouse M."/>
            <person name="Cannon E."/>
        </authorList>
    </citation>
    <scope>NUCLEOTIDE SEQUENCE [LARGE SCALE GENOMIC DNA]</scope>
    <source>
        <strain evidence="3">cv. B73</strain>
    </source>
</reference>
<sequence>MISGFAYNGQFREALLVYNDMCREEVTLDDTVFVAALGACAHGGLLQEGWSIFNQMVGYCRIVPRMEHYGCIVNLLGRAGKLQEAVRFIESMPLKPGAFLEYLKCFLRQRNLCFLGSIVGFSIAFRNLEYVHSSSTDNMTSRPPVSGSCTASVNSNQMQTIARICRYLTDDSVAAIAGGCPLLEEWNLALCHGVHLPSWSAIALYYSKLIKSAACEPLSAHLRPELAGPQ</sequence>
<dbReference type="Gramene" id="Zm00001eb293000_T001">
    <property type="protein sequence ID" value="Zm00001eb293000_P001"/>
    <property type="gene ID" value="Zm00001eb293000"/>
</dbReference>
<dbReference type="GO" id="GO:0003723">
    <property type="term" value="F:RNA binding"/>
    <property type="evidence" value="ECO:0007669"/>
    <property type="project" value="InterPro"/>
</dbReference>
<dbReference type="InterPro" id="IPR046960">
    <property type="entry name" value="PPR_At4g14850-like_plant"/>
</dbReference>
<dbReference type="PANTHER" id="PTHR47926:SF411">
    <property type="entry name" value="PENTATRICOPEPTIDE REPEAT-CONTAINING PROTEIN"/>
    <property type="match status" value="1"/>
</dbReference>
<organism evidence="3 4">
    <name type="scientific">Zea mays</name>
    <name type="common">Maize</name>
    <dbReference type="NCBI Taxonomy" id="4577"/>
    <lineage>
        <taxon>Eukaryota</taxon>
        <taxon>Viridiplantae</taxon>
        <taxon>Streptophyta</taxon>
        <taxon>Embryophyta</taxon>
        <taxon>Tracheophyta</taxon>
        <taxon>Spermatophyta</taxon>
        <taxon>Magnoliopsida</taxon>
        <taxon>Liliopsida</taxon>
        <taxon>Poales</taxon>
        <taxon>Poaceae</taxon>
        <taxon>PACMAD clade</taxon>
        <taxon>Panicoideae</taxon>
        <taxon>Andropogonodae</taxon>
        <taxon>Andropogoneae</taxon>
        <taxon>Tripsacinae</taxon>
        <taxon>Zea</taxon>
    </lineage>
</organism>
<accession>A0A804Q208</accession>
<reference evidence="3" key="3">
    <citation type="submission" date="2021-05" db="UniProtKB">
        <authorList>
            <consortium name="EnsemblPlants"/>
        </authorList>
    </citation>
    <scope>IDENTIFICATION</scope>
    <source>
        <strain evidence="3">cv. B73</strain>
    </source>
</reference>
<name>A0A804Q208_MAIZE</name>
<dbReference type="Pfam" id="PF01535">
    <property type="entry name" value="PPR"/>
    <property type="match status" value="3"/>
</dbReference>
<dbReference type="InParanoid" id="A0A804Q208"/>
<dbReference type="InterPro" id="IPR002885">
    <property type="entry name" value="PPR_rpt"/>
</dbReference>
<keyword evidence="4" id="KW-1185">Reference proteome</keyword>
<dbReference type="GO" id="GO:0009451">
    <property type="term" value="P:RNA modification"/>
    <property type="evidence" value="ECO:0007669"/>
    <property type="project" value="InterPro"/>
</dbReference>
<dbReference type="Gene3D" id="1.25.40.10">
    <property type="entry name" value="Tetratricopeptide repeat domain"/>
    <property type="match status" value="1"/>
</dbReference>
<keyword evidence="2" id="KW-0809">Transit peptide</keyword>
<evidence type="ECO:0008006" key="5">
    <source>
        <dbReference type="Google" id="ProtNLM"/>
    </source>
</evidence>
<evidence type="ECO:0000313" key="4">
    <source>
        <dbReference type="Proteomes" id="UP000007305"/>
    </source>
</evidence>
<keyword evidence="1" id="KW-0677">Repeat</keyword>
<proteinExistence type="predicted"/>
<evidence type="ECO:0000313" key="3">
    <source>
        <dbReference type="EnsemblPlants" id="Zm00001eb293000_P001"/>
    </source>
</evidence>
<dbReference type="EnsemblPlants" id="Zm00001eb293000_T001">
    <property type="protein sequence ID" value="Zm00001eb293000_P001"/>
    <property type="gene ID" value="Zm00001eb293000"/>
</dbReference>
<evidence type="ECO:0000256" key="2">
    <source>
        <dbReference type="ARBA" id="ARBA00022946"/>
    </source>
</evidence>
<dbReference type="PANTHER" id="PTHR47926">
    <property type="entry name" value="PENTATRICOPEPTIDE REPEAT-CONTAINING PROTEIN"/>
    <property type="match status" value="1"/>
</dbReference>
<dbReference type="AlphaFoldDB" id="A0A804Q208"/>
<dbReference type="NCBIfam" id="TIGR00756">
    <property type="entry name" value="PPR"/>
    <property type="match status" value="1"/>
</dbReference>
<dbReference type="Proteomes" id="UP000007305">
    <property type="component" value="Chromosome 6"/>
</dbReference>
<reference evidence="4" key="1">
    <citation type="journal article" date="2009" name="Science">
        <title>The B73 maize genome: complexity, diversity, and dynamics.</title>
        <authorList>
            <person name="Schnable P.S."/>
            <person name="Ware D."/>
            <person name="Fulton R.S."/>
            <person name="Stein J.C."/>
            <person name="Wei F."/>
            <person name="Pasternak S."/>
            <person name="Liang C."/>
            <person name="Zhang J."/>
            <person name="Fulton L."/>
            <person name="Graves T.A."/>
            <person name="Minx P."/>
            <person name="Reily A.D."/>
            <person name="Courtney L."/>
            <person name="Kruchowski S.S."/>
            <person name="Tomlinson C."/>
            <person name="Strong C."/>
            <person name="Delehaunty K."/>
            <person name="Fronick C."/>
            <person name="Courtney B."/>
            <person name="Rock S.M."/>
            <person name="Belter E."/>
            <person name="Du F."/>
            <person name="Kim K."/>
            <person name="Abbott R.M."/>
            <person name="Cotton M."/>
            <person name="Levy A."/>
            <person name="Marchetto P."/>
            <person name="Ochoa K."/>
            <person name="Jackson S.M."/>
            <person name="Gillam B."/>
            <person name="Chen W."/>
            <person name="Yan L."/>
            <person name="Higginbotham J."/>
            <person name="Cardenas M."/>
            <person name="Waligorski J."/>
            <person name="Applebaum E."/>
            <person name="Phelps L."/>
            <person name="Falcone J."/>
            <person name="Kanchi K."/>
            <person name="Thane T."/>
            <person name="Scimone A."/>
            <person name="Thane N."/>
            <person name="Henke J."/>
            <person name="Wang T."/>
            <person name="Ruppert J."/>
            <person name="Shah N."/>
            <person name="Rotter K."/>
            <person name="Hodges J."/>
            <person name="Ingenthron E."/>
            <person name="Cordes M."/>
            <person name="Kohlberg S."/>
            <person name="Sgro J."/>
            <person name="Delgado B."/>
            <person name="Mead K."/>
            <person name="Chinwalla A."/>
            <person name="Leonard S."/>
            <person name="Crouse K."/>
            <person name="Collura K."/>
            <person name="Kudrna D."/>
            <person name="Currie J."/>
            <person name="He R."/>
            <person name="Angelova A."/>
            <person name="Rajasekar S."/>
            <person name="Mueller T."/>
            <person name="Lomeli R."/>
            <person name="Scara G."/>
            <person name="Ko A."/>
            <person name="Delaney K."/>
            <person name="Wissotski M."/>
            <person name="Lopez G."/>
            <person name="Campos D."/>
            <person name="Braidotti M."/>
            <person name="Ashley E."/>
            <person name="Golser W."/>
            <person name="Kim H."/>
            <person name="Lee S."/>
            <person name="Lin J."/>
            <person name="Dujmic Z."/>
            <person name="Kim W."/>
            <person name="Talag J."/>
            <person name="Zuccolo A."/>
            <person name="Fan C."/>
            <person name="Sebastian A."/>
            <person name="Kramer M."/>
            <person name="Spiegel L."/>
            <person name="Nascimento L."/>
            <person name="Zutavern T."/>
            <person name="Miller B."/>
            <person name="Ambroise C."/>
            <person name="Muller S."/>
            <person name="Spooner W."/>
            <person name="Narechania A."/>
            <person name="Ren L."/>
            <person name="Wei S."/>
            <person name="Kumari S."/>
            <person name="Faga B."/>
            <person name="Levy M.J."/>
            <person name="McMahan L."/>
            <person name="Van Buren P."/>
            <person name="Vaughn M.W."/>
            <person name="Ying K."/>
            <person name="Yeh C.-T."/>
            <person name="Emrich S.J."/>
            <person name="Jia Y."/>
            <person name="Kalyanaraman A."/>
            <person name="Hsia A.-P."/>
            <person name="Barbazuk W.B."/>
            <person name="Baucom R.S."/>
            <person name="Brutnell T.P."/>
            <person name="Carpita N.C."/>
            <person name="Chaparro C."/>
            <person name="Chia J.-M."/>
            <person name="Deragon J.-M."/>
            <person name="Estill J.C."/>
            <person name="Fu Y."/>
            <person name="Jeddeloh J.A."/>
            <person name="Han Y."/>
            <person name="Lee H."/>
            <person name="Li P."/>
            <person name="Lisch D.R."/>
            <person name="Liu S."/>
            <person name="Liu Z."/>
            <person name="Nagel D.H."/>
            <person name="McCann M.C."/>
            <person name="SanMiguel P."/>
            <person name="Myers A.M."/>
            <person name="Nettleton D."/>
            <person name="Nguyen J."/>
            <person name="Penning B.W."/>
            <person name="Ponnala L."/>
            <person name="Schneider K.L."/>
            <person name="Schwartz D.C."/>
            <person name="Sharma A."/>
            <person name="Soderlund C."/>
            <person name="Springer N.M."/>
            <person name="Sun Q."/>
            <person name="Wang H."/>
            <person name="Waterman M."/>
            <person name="Westerman R."/>
            <person name="Wolfgruber T.K."/>
            <person name="Yang L."/>
            <person name="Yu Y."/>
            <person name="Zhang L."/>
            <person name="Zhou S."/>
            <person name="Zhu Q."/>
            <person name="Bennetzen J.L."/>
            <person name="Dawe R.K."/>
            <person name="Jiang J."/>
            <person name="Jiang N."/>
            <person name="Presting G.G."/>
            <person name="Wessler S.R."/>
            <person name="Aluru S."/>
            <person name="Martienssen R.A."/>
            <person name="Clifton S.W."/>
            <person name="McCombie W.R."/>
            <person name="Wing R.A."/>
            <person name="Wilson R.K."/>
        </authorList>
    </citation>
    <scope>NUCLEOTIDE SEQUENCE [LARGE SCALE GENOMIC DNA]</scope>
    <source>
        <strain evidence="4">cv. B73</strain>
    </source>
</reference>
<evidence type="ECO:0000256" key="1">
    <source>
        <dbReference type="ARBA" id="ARBA00022737"/>
    </source>
</evidence>
<protein>
    <recommendedName>
        <fullName evidence="5">Pentatricopeptide repeat-containing protein</fullName>
    </recommendedName>
</protein>